<evidence type="ECO:0000313" key="3">
    <source>
        <dbReference type="Proteomes" id="UP000030380"/>
    </source>
</evidence>
<dbReference type="SUPFAM" id="SSF64307">
    <property type="entry name" value="SirA-like"/>
    <property type="match status" value="1"/>
</dbReference>
<reference evidence="2 3" key="1">
    <citation type="submission" date="2014-11" db="EMBL/GenBank/DDBJ databases">
        <title>Draft genome sequence of Chelonobacter oris 1662T, associated with respiratory disease in Hermann's Tortoises.</title>
        <authorList>
            <person name="Kudirkiene E."/>
            <person name="Hansen M.J."/>
            <person name="Bojesen A.M."/>
        </authorList>
    </citation>
    <scope>NUCLEOTIDE SEQUENCE [LARGE SCALE GENOMIC DNA]</scope>
    <source>
        <strain evidence="2 3">1662</strain>
    </source>
</reference>
<dbReference type="Proteomes" id="UP000030380">
    <property type="component" value="Unassembled WGS sequence"/>
</dbReference>
<dbReference type="RefSeq" id="WP_034617709.1">
    <property type="nucleotide sequence ID" value="NZ_JSUM01000016.1"/>
</dbReference>
<evidence type="ECO:0000259" key="1">
    <source>
        <dbReference type="Pfam" id="PF01206"/>
    </source>
</evidence>
<dbReference type="EMBL" id="JSUM01000016">
    <property type="protein sequence ID" value="KGQ69593.1"/>
    <property type="molecule type" value="Genomic_DNA"/>
</dbReference>
<feature type="domain" description="UPF0033" evidence="1">
    <location>
        <begin position="4"/>
        <end position="73"/>
    </location>
</feature>
<dbReference type="InterPro" id="IPR001455">
    <property type="entry name" value="TusA-like"/>
</dbReference>
<dbReference type="Pfam" id="PF01206">
    <property type="entry name" value="TusA"/>
    <property type="match status" value="1"/>
</dbReference>
<comment type="caution">
    <text evidence="2">The sequence shown here is derived from an EMBL/GenBank/DDBJ whole genome shotgun (WGS) entry which is preliminary data.</text>
</comment>
<name>A0A0A3AJM9_9PAST</name>
<keyword evidence="3" id="KW-1185">Reference proteome</keyword>
<dbReference type="InterPro" id="IPR036868">
    <property type="entry name" value="TusA-like_sf"/>
</dbReference>
<accession>A0A0A3AJM9</accession>
<dbReference type="AlphaFoldDB" id="A0A0A3AJM9"/>
<dbReference type="STRING" id="505317.OA57_10920"/>
<protein>
    <submittedName>
        <fullName evidence="2">Oxidoreductase</fullName>
    </submittedName>
</protein>
<sequence>MQYQLNTLGQVCPFSLLEVQKAVKPLVKGDSLIVEFDCTQATRTIAQWAAEEGYQVTDFARLDDAKWTITLWK</sequence>
<proteinExistence type="predicted"/>
<dbReference type="Gene3D" id="3.30.110.40">
    <property type="entry name" value="TusA-like domain"/>
    <property type="match status" value="1"/>
</dbReference>
<evidence type="ECO:0000313" key="2">
    <source>
        <dbReference type="EMBL" id="KGQ69593.1"/>
    </source>
</evidence>
<dbReference type="OrthoDB" id="9797352at2"/>
<gene>
    <name evidence="2" type="ORF">OA57_10920</name>
</gene>
<organism evidence="2 3">
    <name type="scientific">Chelonobacter oris</name>
    <dbReference type="NCBI Taxonomy" id="505317"/>
    <lineage>
        <taxon>Bacteria</taxon>
        <taxon>Pseudomonadati</taxon>
        <taxon>Pseudomonadota</taxon>
        <taxon>Gammaproteobacteria</taxon>
        <taxon>Pasteurellales</taxon>
        <taxon>Pasteurellaceae</taxon>
        <taxon>Chelonobacter</taxon>
    </lineage>
</organism>